<feature type="transmembrane region" description="Helical" evidence="1">
    <location>
        <begin position="35"/>
        <end position="51"/>
    </location>
</feature>
<organism evidence="2 3">
    <name type="scientific">Sporosarcina luteola</name>
    <dbReference type="NCBI Taxonomy" id="582850"/>
    <lineage>
        <taxon>Bacteria</taxon>
        <taxon>Bacillati</taxon>
        <taxon>Bacillota</taxon>
        <taxon>Bacilli</taxon>
        <taxon>Bacillales</taxon>
        <taxon>Caryophanaceae</taxon>
        <taxon>Sporosarcina</taxon>
    </lineage>
</organism>
<proteinExistence type="predicted"/>
<evidence type="ECO:0000256" key="1">
    <source>
        <dbReference type="SAM" id="Phobius"/>
    </source>
</evidence>
<keyword evidence="1" id="KW-1133">Transmembrane helix</keyword>
<dbReference type="RefSeq" id="WP_147055983.1">
    <property type="nucleotide sequence ID" value="NZ_BJYL01000012.1"/>
</dbReference>
<sequence length="86" mass="9913">MKVDLPVKLAFPLYFSIIFIFSSGINSLFDTLGNWKYIIWFLIILMIMWGLQKSKLTEKKVPIWIGAFIIIAGFVIGIIFDTLILN</sequence>
<protein>
    <submittedName>
        <fullName evidence="2">Uncharacterized protein</fullName>
    </submittedName>
</protein>
<keyword evidence="3" id="KW-1185">Reference proteome</keyword>
<name>A0A511Z5I4_9BACL</name>
<feature type="transmembrane region" description="Helical" evidence="1">
    <location>
        <begin position="9"/>
        <end position="29"/>
    </location>
</feature>
<keyword evidence="1" id="KW-0472">Membrane</keyword>
<comment type="caution">
    <text evidence="2">The sequence shown here is derived from an EMBL/GenBank/DDBJ whole genome shotgun (WGS) entry which is preliminary data.</text>
</comment>
<feature type="transmembrane region" description="Helical" evidence="1">
    <location>
        <begin position="63"/>
        <end position="85"/>
    </location>
</feature>
<gene>
    <name evidence="2" type="ORF">SLU01_10180</name>
</gene>
<dbReference type="AlphaFoldDB" id="A0A511Z5I4"/>
<accession>A0A511Z5I4</accession>
<dbReference type="Proteomes" id="UP000321901">
    <property type="component" value="Unassembled WGS sequence"/>
</dbReference>
<evidence type="ECO:0000313" key="2">
    <source>
        <dbReference type="EMBL" id="GEN82706.1"/>
    </source>
</evidence>
<reference evidence="2 3" key="1">
    <citation type="submission" date="2019-07" db="EMBL/GenBank/DDBJ databases">
        <title>Whole genome shotgun sequence of Sporosarcina luteola NBRC 105378.</title>
        <authorList>
            <person name="Hosoyama A."/>
            <person name="Uohara A."/>
            <person name="Ohji S."/>
            <person name="Ichikawa N."/>
        </authorList>
    </citation>
    <scope>NUCLEOTIDE SEQUENCE [LARGE SCALE GENOMIC DNA]</scope>
    <source>
        <strain evidence="2 3">NBRC 105378</strain>
    </source>
</reference>
<keyword evidence="1" id="KW-0812">Transmembrane</keyword>
<dbReference type="EMBL" id="BJYL01000012">
    <property type="protein sequence ID" value="GEN82706.1"/>
    <property type="molecule type" value="Genomic_DNA"/>
</dbReference>
<evidence type="ECO:0000313" key="3">
    <source>
        <dbReference type="Proteomes" id="UP000321901"/>
    </source>
</evidence>